<dbReference type="UniPathway" id="UPA00050">
    <property type="reaction ID" value="UER00063"/>
</dbReference>
<evidence type="ECO:0000256" key="6">
    <source>
        <dbReference type="ARBA" id="ARBA00022697"/>
    </source>
</evidence>
<dbReference type="Gene3D" id="3.30.360.10">
    <property type="entry name" value="Dihydrodipicolinate Reductase, domain 2"/>
    <property type="match status" value="1"/>
</dbReference>
<reference evidence="14" key="1">
    <citation type="submission" date="2014-05" db="EMBL/GenBank/DDBJ databases">
        <title>The transcriptome of the halophilic microalga Tetraselmis sp. GSL018 isolated from the Great Salt Lake, Utah.</title>
        <authorList>
            <person name="Jinkerson R.E."/>
            <person name="D'Adamo S."/>
            <person name="Posewitz M.C."/>
        </authorList>
    </citation>
    <scope>NUCLEOTIDE SEQUENCE</scope>
    <source>
        <strain evidence="14">GSL018</strain>
    </source>
</reference>
<dbReference type="InterPro" id="IPR001342">
    <property type="entry name" value="HDH_cat"/>
</dbReference>
<evidence type="ECO:0000256" key="8">
    <source>
        <dbReference type="ARBA" id="ARBA00023002"/>
    </source>
</evidence>
<dbReference type="FunFam" id="3.30.360.10:FF:000006">
    <property type="entry name" value="Bifunctional aspartokinase/homoserine dehydrogenase"/>
    <property type="match status" value="1"/>
</dbReference>
<dbReference type="EC" id="1.1.1.3" evidence="4 11"/>
<comment type="similarity">
    <text evidence="12">Belongs to the homoserine dehydrogenase family.</text>
</comment>
<dbReference type="GO" id="GO:0009090">
    <property type="term" value="P:homoserine biosynthetic process"/>
    <property type="evidence" value="ECO:0007669"/>
    <property type="project" value="TreeGrafter"/>
</dbReference>
<proteinExistence type="inferred from homology"/>
<dbReference type="UniPathway" id="UPA00051">
    <property type="reaction ID" value="UER00465"/>
</dbReference>
<evidence type="ECO:0000259" key="13">
    <source>
        <dbReference type="Pfam" id="PF00742"/>
    </source>
</evidence>
<keyword evidence="8 11" id="KW-0560">Oxidoreductase</keyword>
<comment type="pathway">
    <text evidence="3 11">Amino-acid biosynthesis; L-methionine biosynthesis via de novo pathway; L-homoserine from L-aspartate: step 3/3.</text>
</comment>
<comment type="pathway">
    <text evidence="2 11">Amino-acid biosynthesis; L-threonine biosynthesis; L-threonine from L-aspartate: step 3/5.</text>
</comment>
<comment type="catalytic activity">
    <reaction evidence="10">
        <text>L-homoserine + NADP(+) = L-aspartate 4-semialdehyde + NADPH + H(+)</text>
        <dbReference type="Rhea" id="RHEA:15761"/>
        <dbReference type="ChEBI" id="CHEBI:15378"/>
        <dbReference type="ChEBI" id="CHEBI:57476"/>
        <dbReference type="ChEBI" id="CHEBI:57783"/>
        <dbReference type="ChEBI" id="CHEBI:58349"/>
        <dbReference type="ChEBI" id="CHEBI:537519"/>
        <dbReference type="EC" id="1.1.1.3"/>
    </reaction>
    <physiologicalReaction direction="right-to-left" evidence="10">
        <dbReference type="Rhea" id="RHEA:15763"/>
    </physiologicalReaction>
</comment>
<evidence type="ECO:0000256" key="10">
    <source>
        <dbReference type="ARBA" id="ARBA00048841"/>
    </source>
</evidence>
<dbReference type="PANTHER" id="PTHR43070:SF5">
    <property type="entry name" value="HOMOSERINE DEHYDROGENASE"/>
    <property type="match status" value="1"/>
</dbReference>
<gene>
    <name evidence="14" type="ORF">TSPGSL018_18274</name>
</gene>
<keyword evidence="9 11" id="KW-0486">Methionine biosynthesis</keyword>
<organism evidence="14">
    <name type="scientific">Tetraselmis sp. GSL018</name>
    <dbReference type="NCBI Taxonomy" id="582737"/>
    <lineage>
        <taxon>Eukaryota</taxon>
        <taxon>Viridiplantae</taxon>
        <taxon>Chlorophyta</taxon>
        <taxon>core chlorophytes</taxon>
        <taxon>Chlorodendrophyceae</taxon>
        <taxon>Chlorodendrales</taxon>
        <taxon>Chlorodendraceae</taxon>
        <taxon>Tetraselmis</taxon>
    </lineage>
</organism>
<evidence type="ECO:0000256" key="7">
    <source>
        <dbReference type="ARBA" id="ARBA00022857"/>
    </source>
</evidence>
<evidence type="ECO:0000256" key="1">
    <source>
        <dbReference type="ARBA" id="ARBA00001920"/>
    </source>
</evidence>
<accession>A0A061R1N3</accession>
<dbReference type="SUPFAM" id="SSF55347">
    <property type="entry name" value="Glyceraldehyde-3-phosphate dehydrogenase-like, C-terminal domain"/>
    <property type="match status" value="1"/>
</dbReference>
<dbReference type="PANTHER" id="PTHR43070">
    <property type="match status" value="1"/>
</dbReference>
<evidence type="ECO:0000256" key="11">
    <source>
        <dbReference type="RuleBase" id="RU000579"/>
    </source>
</evidence>
<dbReference type="GO" id="GO:0009086">
    <property type="term" value="P:methionine biosynthetic process"/>
    <property type="evidence" value="ECO:0007669"/>
    <property type="project" value="UniProtKB-KW"/>
</dbReference>
<dbReference type="AlphaFoldDB" id="A0A061R1N3"/>
<dbReference type="GO" id="GO:0004412">
    <property type="term" value="F:homoserine dehydrogenase activity"/>
    <property type="evidence" value="ECO:0007669"/>
    <property type="project" value="UniProtKB-EC"/>
</dbReference>
<comment type="cofactor">
    <cofactor evidence="1">
        <name>a metal cation</name>
        <dbReference type="ChEBI" id="CHEBI:25213"/>
    </cofactor>
</comment>
<name>A0A061R1N3_9CHLO</name>
<dbReference type="InterPro" id="IPR019811">
    <property type="entry name" value="HDH_CS"/>
</dbReference>
<sequence length="166" mass="17807">MQAREQGFTEPDPRDDLNGLDVARKVTTLARECGLMVELSDVPVDNLVPEALRSAESADAYLSALPEYDAEMAKKAEEAAANGEVLRYVGVVDIENKKCSVELRRYPNTHAFATLSGSDNIILFNTIRYSQQPLIVRGPGAGAEVTAGGVFGDMLRLAAHLGGPST</sequence>
<evidence type="ECO:0000256" key="12">
    <source>
        <dbReference type="RuleBase" id="RU004171"/>
    </source>
</evidence>
<evidence type="ECO:0000256" key="3">
    <source>
        <dbReference type="ARBA" id="ARBA00005062"/>
    </source>
</evidence>
<keyword evidence="7 11" id="KW-0521">NADP</keyword>
<keyword evidence="5 11" id="KW-0028">Amino-acid biosynthesis</keyword>
<dbReference type="GO" id="GO:0009088">
    <property type="term" value="P:threonine biosynthetic process"/>
    <property type="evidence" value="ECO:0007669"/>
    <property type="project" value="UniProtKB-UniPathway"/>
</dbReference>
<protein>
    <recommendedName>
        <fullName evidence="4 11">Homoserine dehydrogenase</fullName>
        <ecNumber evidence="4 11">1.1.1.3</ecNumber>
    </recommendedName>
</protein>
<dbReference type="Pfam" id="PF00742">
    <property type="entry name" value="Homoserine_dh"/>
    <property type="match status" value="1"/>
</dbReference>
<dbReference type="EMBL" id="GBEZ01022383">
    <property type="protein sequence ID" value="JAC64456.1"/>
    <property type="molecule type" value="Transcribed_RNA"/>
</dbReference>
<dbReference type="InterPro" id="IPR011147">
    <property type="entry name" value="Bifunc_Aspkin/hSer_DH"/>
</dbReference>
<evidence type="ECO:0000256" key="2">
    <source>
        <dbReference type="ARBA" id="ARBA00005056"/>
    </source>
</evidence>
<evidence type="ECO:0000256" key="9">
    <source>
        <dbReference type="ARBA" id="ARBA00023167"/>
    </source>
</evidence>
<keyword evidence="6 11" id="KW-0791">Threonine biosynthesis</keyword>
<evidence type="ECO:0000256" key="5">
    <source>
        <dbReference type="ARBA" id="ARBA00022605"/>
    </source>
</evidence>
<dbReference type="PROSITE" id="PS01042">
    <property type="entry name" value="HOMOSER_DHGENASE"/>
    <property type="match status" value="1"/>
</dbReference>
<feature type="domain" description="Homoserine dehydrogenase catalytic" evidence="13">
    <location>
        <begin position="2"/>
        <end position="155"/>
    </location>
</feature>
<evidence type="ECO:0000313" key="14">
    <source>
        <dbReference type="EMBL" id="JAC64456.1"/>
    </source>
</evidence>
<evidence type="ECO:0000256" key="4">
    <source>
        <dbReference type="ARBA" id="ARBA00013213"/>
    </source>
</evidence>